<dbReference type="AlphaFoldDB" id="A0A8K0VYT5"/>
<accession>A0A8K0VYT5</accession>
<feature type="chain" id="PRO_5035477244" description="Secreted protein" evidence="1">
    <location>
        <begin position="26"/>
        <end position="115"/>
    </location>
</feature>
<dbReference type="EMBL" id="JAGMVJ010000009">
    <property type="protein sequence ID" value="KAH7087554.1"/>
    <property type="molecule type" value="Genomic_DNA"/>
</dbReference>
<evidence type="ECO:0000313" key="3">
    <source>
        <dbReference type="Proteomes" id="UP000813461"/>
    </source>
</evidence>
<keyword evidence="1" id="KW-0732">Signal</keyword>
<keyword evidence="3" id="KW-1185">Reference proteome</keyword>
<evidence type="ECO:0000313" key="2">
    <source>
        <dbReference type="EMBL" id="KAH7087554.1"/>
    </source>
</evidence>
<evidence type="ECO:0000256" key="1">
    <source>
        <dbReference type="SAM" id="SignalP"/>
    </source>
</evidence>
<proteinExistence type="predicted"/>
<gene>
    <name evidence="2" type="ORF">FB567DRAFT_525213</name>
</gene>
<feature type="signal peptide" evidence="1">
    <location>
        <begin position="1"/>
        <end position="25"/>
    </location>
</feature>
<name>A0A8K0VYT5_9PLEO</name>
<evidence type="ECO:0008006" key="4">
    <source>
        <dbReference type="Google" id="ProtNLM"/>
    </source>
</evidence>
<comment type="caution">
    <text evidence="2">The sequence shown here is derived from an EMBL/GenBank/DDBJ whole genome shotgun (WGS) entry which is preliminary data.</text>
</comment>
<organism evidence="2 3">
    <name type="scientific">Paraphoma chrysanthemicola</name>
    <dbReference type="NCBI Taxonomy" id="798071"/>
    <lineage>
        <taxon>Eukaryota</taxon>
        <taxon>Fungi</taxon>
        <taxon>Dikarya</taxon>
        <taxon>Ascomycota</taxon>
        <taxon>Pezizomycotina</taxon>
        <taxon>Dothideomycetes</taxon>
        <taxon>Pleosporomycetidae</taxon>
        <taxon>Pleosporales</taxon>
        <taxon>Pleosporineae</taxon>
        <taxon>Phaeosphaeriaceae</taxon>
        <taxon>Paraphoma</taxon>
    </lineage>
</organism>
<dbReference type="Proteomes" id="UP000813461">
    <property type="component" value="Unassembled WGS sequence"/>
</dbReference>
<sequence>MRSSSGRSVILALIFNAFISAKCCAETTCGRLEMLQSMMNKSSKVLIGRTSSDNCVLSPLISPMTDCSRVSSIFVMSSLFASSSKPCRRSFIHGSRTSYIVSRGSNAAWISTLSS</sequence>
<reference evidence="2" key="1">
    <citation type="journal article" date="2021" name="Nat. Commun.">
        <title>Genetic determinants of endophytism in the Arabidopsis root mycobiome.</title>
        <authorList>
            <person name="Mesny F."/>
            <person name="Miyauchi S."/>
            <person name="Thiergart T."/>
            <person name="Pickel B."/>
            <person name="Atanasova L."/>
            <person name="Karlsson M."/>
            <person name="Huettel B."/>
            <person name="Barry K.W."/>
            <person name="Haridas S."/>
            <person name="Chen C."/>
            <person name="Bauer D."/>
            <person name="Andreopoulos W."/>
            <person name="Pangilinan J."/>
            <person name="LaButti K."/>
            <person name="Riley R."/>
            <person name="Lipzen A."/>
            <person name="Clum A."/>
            <person name="Drula E."/>
            <person name="Henrissat B."/>
            <person name="Kohler A."/>
            <person name="Grigoriev I.V."/>
            <person name="Martin F.M."/>
            <person name="Hacquard S."/>
        </authorList>
    </citation>
    <scope>NUCLEOTIDE SEQUENCE</scope>
    <source>
        <strain evidence="2">MPI-SDFR-AT-0120</strain>
    </source>
</reference>
<protein>
    <recommendedName>
        <fullName evidence="4">Secreted protein</fullName>
    </recommendedName>
</protein>